<dbReference type="GO" id="GO:0006950">
    <property type="term" value="P:response to stress"/>
    <property type="evidence" value="ECO:0007669"/>
    <property type="project" value="TreeGrafter"/>
</dbReference>
<dbReference type="InterPro" id="IPR036388">
    <property type="entry name" value="WH-like_DNA-bd_sf"/>
</dbReference>
<dbReference type="GO" id="GO:0003700">
    <property type="term" value="F:DNA-binding transcription factor activity"/>
    <property type="evidence" value="ECO:0007669"/>
    <property type="project" value="InterPro"/>
</dbReference>
<dbReference type="RefSeq" id="WP_211298131.1">
    <property type="nucleotide sequence ID" value="NZ_PYGI01000015.1"/>
</dbReference>
<dbReference type="InterPro" id="IPR000835">
    <property type="entry name" value="HTH_MarR-typ"/>
</dbReference>
<feature type="domain" description="HTH marR-type" evidence="1">
    <location>
        <begin position="1"/>
        <end position="152"/>
    </location>
</feature>
<dbReference type="PANTHER" id="PTHR33164">
    <property type="entry name" value="TRANSCRIPTIONAL REGULATOR, MARR FAMILY"/>
    <property type="match status" value="1"/>
</dbReference>
<dbReference type="InterPro" id="IPR039422">
    <property type="entry name" value="MarR/SlyA-like"/>
</dbReference>
<gene>
    <name evidence="2" type="ORF">CLV44_11584</name>
</gene>
<evidence type="ECO:0000313" key="3">
    <source>
        <dbReference type="Proteomes" id="UP000242133"/>
    </source>
</evidence>
<accession>A0A2P8ETZ7</accession>
<keyword evidence="3" id="KW-1185">Reference proteome</keyword>
<evidence type="ECO:0000259" key="1">
    <source>
        <dbReference type="PROSITE" id="PS50995"/>
    </source>
</evidence>
<dbReference type="EMBL" id="PYGI01000015">
    <property type="protein sequence ID" value="PSL12915.1"/>
    <property type="molecule type" value="Genomic_DNA"/>
</dbReference>
<dbReference type="Pfam" id="PF01047">
    <property type="entry name" value="MarR"/>
    <property type="match status" value="1"/>
</dbReference>
<dbReference type="GO" id="GO:0003677">
    <property type="term" value="F:DNA binding"/>
    <property type="evidence" value="ECO:0007669"/>
    <property type="project" value="UniProtKB-KW"/>
</dbReference>
<sequence>MNSKNKMDMYDPLSDSFKRSEFPFYWIAQLNALYTQEMERLLKRVDMDVPRWRIIMILKEHSELSMSEIASHAVAKLPTTTKIVYRMRDEGLVNLITSPDDGRVTLVSLTSKGLESLELIRDSVKNLFRNSFKGLSSAQIQRTNVLLAKLYDNLNSHTG</sequence>
<organism evidence="2 3">
    <name type="scientific">Marinobacterium halophilum</name>
    <dbReference type="NCBI Taxonomy" id="267374"/>
    <lineage>
        <taxon>Bacteria</taxon>
        <taxon>Pseudomonadati</taxon>
        <taxon>Pseudomonadota</taxon>
        <taxon>Gammaproteobacteria</taxon>
        <taxon>Oceanospirillales</taxon>
        <taxon>Oceanospirillaceae</taxon>
        <taxon>Marinobacterium</taxon>
    </lineage>
</organism>
<proteinExistence type="predicted"/>
<dbReference type="SUPFAM" id="SSF46785">
    <property type="entry name" value="Winged helix' DNA-binding domain"/>
    <property type="match status" value="1"/>
</dbReference>
<dbReference type="InterPro" id="IPR036390">
    <property type="entry name" value="WH_DNA-bd_sf"/>
</dbReference>
<reference evidence="2 3" key="1">
    <citation type="submission" date="2018-03" db="EMBL/GenBank/DDBJ databases">
        <title>Genomic Encyclopedia of Archaeal and Bacterial Type Strains, Phase II (KMG-II): from individual species to whole genera.</title>
        <authorList>
            <person name="Goeker M."/>
        </authorList>
    </citation>
    <scope>NUCLEOTIDE SEQUENCE [LARGE SCALE GENOMIC DNA]</scope>
    <source>
        <strain evidence="2 3">DSM 17586</strain>
    </source>
</reference>
<evidence type="ECO:0000313" key="2">
    <source>
        <dbReference type="EMBL" id="PSL12915.1"/>
    </source>
</evidence>
<comment type="caution">
    <text evidence="2">The sequence shown here is derived from an EMBL/GenBank/DDBJ whole genome shotgun (WGS) entry which is preliminary data.</text>
</comment>
<name>A0A2P8ETZ7_9GAMM</name>
<dbReference type="SMART" id="SM00347">
    <property type="entry name" value="HTH_MARR"/>
    <property type="match status" value="1"/>
</dbReference>
<dbReference type="Gene3D" id="1.10.10.10">
    <property type="entry name" value="Winged helix-like DNA-binding domain superfamily/Winged helix DNA-binding domain"/>
    <property type="match status" value="1"/>
</dbReference>
<dbReference type="PROSITE" id="PS50995">
    <property type="entry name" value="HTH_MARR_2"/>
    <property type="match status" value="1"/>
</dbReference>
<dbReference type="PANTHER" id="PTHR33164:SF43">
    <property type="entry name" value="HTH-TYPE TRANSCRIPTIONAL REPRESSOR YETL"/>
    <property type="match status" value="1"/>
</dbReference>
<protein>
    <submittedName>
        <fullName evidence="2">DNA-binding MarR family transcriptional regulator</fullName>
    </submittedName>
</protein>
<dbReference type="Proteomes" id="UP000242133">
    <property type="component" value="Unassembled WGS sequence"/>
</dbReference>
<dbReference type="AlphaFoldDB" id="A0A2P8ETZ7"/>
<keyword evidence="2" id="KW-0238">DNA-binding</keyword>